<dbReference type="Proteomes" id="UP000035368">
    <property type="component" value="Chromosome"/>
</dbReference>
<sequence length="138" mass="15855">MYWVLRELELNPEYMQVIDLVAERFPLAAQAARVMFSGDFGAEVAEETWEFLRKHGFVLREAEQWVMTSAAQQLHKLGPVFSYYAVLGIVCRELEHERELSKLTEWDPSVAYGFEEFDLQAYAAGVVEASLDGHQPRP</sequence>
<accession>A0A0G3GR79</accession>
<gene>
    <name evidence="1" type="ORF">CEPID_09150</name>
</gene>
<dbReference type="EMBL" id="CP011541">
    <property type="protein sequence ID" value="AKK03676.1"/>
    <property type="molecule type" value="Genomic_DNA"/>
</dbReference>
<evidence type="ECO:0000313" key="2">
    <source>
        <dbReference type="Proteomes" id="UP000035368"/>
    </source>
</evidence>
<keyword evidence="2" id="KW-1185">Reference proteome</keyword>
<dbReference type="AlphaFoldDB" id="A0A0G3GR79"/>
<evidence type="ECO:0000313" key="1">
    <source>
        <dbReference type="EMBL" id="AKK03676.1"/>
    </source>
</evidence>
<dbReference type="PATRIC" id="fig|1050174.4.peg.1840"/>
<protein>
    <submittedName>
        <fullName evidence="1">Uncharacterized protein</fullName>
    </submittedName>
</protein>
<name>A0A0G3GR79_9CORY</name>
<dbReference type="STRING" id="1050174.CEPID_09150"/>
<organism evidence="1 2">
    <name type="scientific">Corynebacterium epidermidicanis</name>
    <dbReference type="NCBI Taxonomy" id="1050174"/>
    <lineage>
        <taxon>Bacteria</taxon>
        <taxon>Bacillati</taxon>
        <taxon>Actinomycetota</taxon>
        <taxon>Actinomycetes</taxon>
        <taxon>Mycobacteriales</taxon>
        <taxon>Corynebacteriaceae</taxon>
        <taxon>Corynebacterium</taxon>
    </lineage>
</organism>
<proteinExistence type="predicted"/>
<dbReference type="KEGG" id="cei:CEPID_09150"/>
<reference evidence="1 2" key="1">
    <citation type="submission" date="2015-05" db="EMBL/GenBank/DDBJ databases">
        <title>Complete genome sequence of Corynebacterium epidermidicanis DSM 45586, isolated from the skin of a dog suffering from pruritus.</title>
        <authorList>
            <person name="Ruckert C."/>
            <person name="Albersmeier A."/>
            <person name="Winkler A."/>
            <person name="Tauch A."/>
        </authorList>
    </citation>
    <scope>NUCLEOTIDE SEQUENCE [LARGE SCALE GENOMIC DNA]</scope>
    <source>
        <strain evidence="1 2">DSM 45586</strain>
    </source>
</reference>